<feature type="domain" description="HTH myb-type" evidence="5">
    <location>
        <begin position="487"/>
        <end position="546"/>
    </location>
</feature>
<dbReference type="Pfam" id="PF00249">
    <property type="entry name" value="Myb_DNA-binding"/>
    <property type="match status" value="1"/>
</dbReference>
<feature type="compositionally biased region" description="Polar residues" evidence="3">
    <location>
        <begin position="128"/>
        <end position="152"/>
    </location>
</feature>
<name>A0AAD8HYM1_9APIA</name>
<dbReference type="InterPro" id="IPR001005">
    <property type="entry name" value="SANT/Myb"/>
</dbReference>
<reference evidence="6" key="2">
    <citation type="submission" date="2023-05" db="EMBL/GenBank/DDBJ databases">
        <authorList>
            <person name="Schelkunov M.I."/>
        </authorList>
    </citation>
    <scope>NUCLEOTIDE SEQUENCE</scope>
    <source>
        <strain evidence="6">Hsosn_3</strain>
        <tissue evidence="6">Leaf</tissue>
    </source>
</reference>
<feature type="region of interest" description="Disordered" evidence="3">
    <location>
        <begin position="1"/>
        <end position="22"/>
    </location>
</feature>
<reference evidence="6" key="1">
    <citation type="submission" date="2023-02" db="EMBL/GenBank/DDBJ databases">
        <title>Genome of toxic invasive species Heracleum sosnowskyi carries increased number of genes despite the absence of recent whole-genome duplications.</title>
        <authorList>
            <person name="Schelkunov M."/>
            <person name="Shtratnikova V."/>
            <person name="Makarenko M."/>
            <person name="Klepikova A."/>
            <person name="Omelchenko D."/>
            <person name="Novikova G."/>
            <person name="Obukhova E."/>
            <person name="Bogdanov V."/>
            <person name="Penin A."/>
            <person name="Logacheva M."/>
        </authorList>
    </citation>
    <scope>NUCLEOTIDE SEQUENCE</scope>
    <source>
        <strain evidence="6">Hsosn_3</strain>
        <tissue evidence="6">Leaf</tissue>
    </source>
</reference>
<feature type="region of interest" description="Disordered" evidence="3">
    <location>
        <begin position="126"/>
        <end position="152"/>
    </location>
</feature>
<feature type="region of interest" description="Disordered" evidence="3">
    <location>
        <begin position="316"/>
        <end position="351"/>
    </location>
</feature>
<comment type="subcellular location">
    <subcellularLocation>
        <location evidence="1">Nucleus</location>
    </subcellularLocation>
</comment>
<dbReference type="CDD" id="cd11660">
    <property type="entry name" value="SANT_TRF"/>
    <property type="match status" value="1"/>
</dbReference>
<organism evidence="6 7">
    <name type="scientific">Heracleum sosnowskyi</name>
    <dbReference type="NCBI Taxonomy" id="360622"/>
    <lineage>
        <taxon>Eukaryota</taxon>
        <taxon>Viridiplantae</taxon>
        <taxon>Streptophyta</taxon>
        <taxon>Embryophyta</taxon>
        <taxon>Tracheophyta</taxon>
        <taxon>Spermatophyta</taxon>
        <taxon>Magnoliopsida</taxon>
        <taxon>eudicotyledons</taxon>
        <taxon>Gunneridae</taxon>
        <taxon>Pentapetalae</taxon>
        <taxon>asterids</taxon>
        <taxon>campanulids</taxon>
        <taxon>Apiales</taxon>
        <taxon>Apiaceae</taxon>
        <taxon>Apioideae</taxon>
        <taxon>apioid superclade</taxon>
        <taxon>Tordylieae</taxon>
        <taxon>Tordyliinae</taxon>
        <taxon>Heracleum</taxon>
    </lineage>
</organism>
<dbReference type="Proteomes" id="UP001237642">
    <property type="component" value="Unassembled WGS sequence"/>
</dbReference>
<evidence type="ECO:0000256" key="2">
    <source>
        <dbReference type="ARBA" id="ARBA00023242"/>
    </source>
</evidence>
<gene>
    <name evidence="6" type="ORF">POM88_032102</name>
</gene>
<dbReference type="EMBL" id="JAUIZM010000007">
    <property type="protein sequence ID" value="KAK1375909.1"/>
    <property type="molecule type" value="Genomic_DNA"/>
</dbReference>
<dbReference type="SMART" id="SM00717">
    <property type="entry name" value="SANT"/>
    <property type="match status" value="1"/>
</dbReference>
<dbReference type="AlphaFoldDB" id="A0AAD8HYM1"/>
<keyword evidence="7" id="KW-1185">Reference proteome</keyword>
<feature type="domain" description="Myb-like" evidence="4">
    <location>
        <begin position="495"/>
        <end position="542"/>
    </location>
</feature>
<protein>
    <submittedName>
        <fullName evidence="6">Telomere repeat-binding protein 6</fullName>
    </submittedName>
</protein>
<dbReference type="InterPro" id="IPR017930">
    <property type="entry name" value="Myb_dom"/>
</dbReference>
<evidence type="ECO:0000256" key="1">
    <source>
        <dbReference type="ARBA" id="ARBA00004123"/>
    </source>
</evidence>
<sequence length="609" mass="67663">METVVEVEVNAESKPEVSKTSSAEKSLKLIADPVVYQLVRVEGDGRLVPATDEEVFEVEDLLDDGKCTRILADTGRDVECILNKKISSGILQSENLEACSDKSGEVLDLETNSMKSNTQIQERVPSLVPSTTDSHLSGSGECSNSQVGATGSESLKSSACNISKPDFSKLKGEICLNNLSVRELHEIFRALFGRVTTNKDKQWLKRRISMGLTNSCDVSTTTFVIEDHKVVKKGKEENSRIAEVKHSKNPFKGAMDKICKGSSSVAKKEVENQLNCSGKRTRNANVVYDHDRKDVLTESRADKRVRKPTKRYIEEVSVEESRETSGKVTSKVTESGHCQSSPQPSVQPIQNIRSDGRPFVMRQDSLGGSGIQIPYVSRVRRGRPRENYMTFMKLQPSEVGTPSRVVKKAFEMCDSRPDSEEGNNIVKAGSSPEWVQQPLISKSEKAEENSERFTEFAKDDLQLQHTDPSSYCSDDGIATVPTATGGMRRKHHRIWTLNEVVKLVEGVARYGVGRWSEIKRVFFASHSHRTSVDLKDKWRNLLRASFAQLPADKGVDNSRKNASVPIPAPILARVRELAEVEGQFPPNISGVKFAGHSVRDVHERRSGYL</sequence>
<feature type="compositionally biased region" description="Basic and acidic residues" evidence="3">
    <location>
        <begin position="316"/>
        <end position="325"/>
    </location>
</feature>
<proteinExistence type="predicted"/>
<feature type="compositionally biased region" description="Low complexity" evidence="3">
    <location>
        <begin position="339"/>
        <end position="348"/>
    </location>
</feature>
<dbReference type="PROSITE" id="PS50090">
    <property type="entry name" value="MYB_LIKE"/>
    <property type="match status" value="1"/>
</dbReference>
<keyword evidence="2" id="KW-0539">Nucleus</keyword>
<dbReference type="InterPro" id="IPR009057">
    <property type="entry name" value="Homeodomain-like_sf"/>
</dbReference>
<dbReference type="GO" id="GO:0005634">
    <property type="term" value="C:nucleus"/>
    <property type="evidence" value="ECO:0007669"/>
    <property type="project" value="UniProtKB-SubCell"/>
</dbReference>
<accession>A0AAD8HYM1</accession>
<evidence type="ECO:0000259" key="4">
    <source>
        <dbReference type="PROSITE" id="PS50090"/>
    </source>
</evidence>
<dbReference type="PANTHER" id="PTHR47122:SF4">
    <property type="entry name" value="TRF-LIKE 3"/>
    <property type="match status" value="1"/>
</dbReference>
<evidence type="ECO:0000313" key="7">
    <source>
        <dbReference type="Proteomes" id="UP001237642"/>
    </source>
</evidence>
<dbReference type="SUPFAM" id="SSF46689">
    <property type="entry name" value="Homeodomain-like"/>
    <property type="match status" value="1"/>
</dbReference>
<dbReference type="PROSITE" id="PS51294">
    <property type="entry name" value="HTH_MYB"/>
    <property type="match status" value="1"/>
</dbReference>
<feature type="compositionally biased region" description="Polar residues" evidence="3">
    <location>
        <begin position="326"/>
        <end position="338"/>
    </location>
</feature>
<dbReference type="PANTHER" id="PTHR47122">
    <property type="entry name" value="MYB-LIKE DNA-BINDING DOMAIN CONTAINING PROTEIN, EXPRESSED"/>
    <property type="match status" value="1"/>
</dbReference>
<evidence type="ECO:0000313" key="6">
    <source>
        <dbReference type="EMBL" id="KAK1375909.1"/>
    </source>
</evidence>
<evidence type="ECO:0000256" key="3">
    <source>
        <dbReference type="SAM" id="MobiDB-lite"/>
    </source>
</evidence>
<comment type="caution">
    <text evidence="6">The sequence shown here is derived from an EMBL/GenBank/DDBJ whole genome shotgun (WGS) entry which is preliminary data.</text>
</comment>
<evidence type="ECO:0000259" key="5">
    <source>
        <dbReference type="PROSITE" id="PS51294"/>
    </source>
</evidence>
<dbReference type="Gene3D" id="1.10.246.220">
    <property type="match status" value="1"/>
</dbReference>